<reference evidence="2 3" key="1">
    <citation type="submission" date="2018-08" db="EMBL/GenBank/DDBJ databases">
        <title>Parvularcula sp. SM1705, isolated from surface water of the South Sea China.</title>
        <authorList>
            <person name="Sun L."/>
        </authorList>
    </citation>
    <scope>NUCLEOTIDE SEQUENCE [LARGE SCALE GENOMIC DNA]</scope>
    <source>
        <strain evidence="2 3">SM1705</strain>
    </source>
</reference>
<dbReference type="Pfam" id="PF01541">
    <property type="entry name" value="GIY-YIG"/>
    <property type="match status" value="1"/>
</dbReference>
<evidence type="ECO:0000259" key="1">
    <source>
        <dbReference type="PROSITE" id="PS50164"/>
    </source>
</evidence>
<dbReference type="RefSeq" id="WP_116393396.1">
    <property type="nucleotide sequence ID" value="NZ_QUQO01000002.1"/>
</dbReference>
<accession>A0A371R898</accession>
<dbReference type="InterPro" id="IPR035901">
    <property type="entry name" value="GIY-YIG_endonuc_sf"/>
</dbReference>
<dbReference type="OrthoDB" id="7159537at2"/>
<dbReference type="PROSITE" id="PS50164">
    <property type="entry name" value="GIY_YIG"/>
    <property type="match status" value="1"/>
</dbReference>
<dbReference type="CDD" id="cd10449">
    <property type="entry name" value="GIY-YIG_SLX1_like"/>
    <property type="match status" value="1"/>
</dbReference>
<name>A0A371R898_9PROT</name>
<organism evidence="2 3">
    <name type="scientific">Parvularcula marina</name>
    <dbReference type="NCBI Taxonomy" id="2292771"/>
    <lineage>
        <taxon>Bacteria</taxon>
        <taxon>Pseudomonadati</taxon>
        <taxon>Pseudomonadota</taxon>
        <taxon>Alphaproteobacteria</taxon>
        <taxon>Parvularculales</taxon>
        <taxon>Parvularculaceae</taxon>
        <taxon>Parvularcula</taxon>
    </lineage>
</organism>
<feature type="domain" description="GIY-YIG" evidence="1">
    <location>
        <begin position="1"/>
        <end position="76"/>
    </location>
</feature>
<protein>
    <submittedName>
        <fullName evidence="2">GIY-YIG nuclease family protein</fullName>
    </submittedName>
</protein>
<dbReference type="Proteomes" id="UP000264589">
    <property type="component" value="Unassembled WGS sequence"/>
</dbReference>
<dbReference type="InParanoid" id="A0A371R898"/>
<dbReference type="Gene3D" id="3.40.1440.10">
    <property type="entry name" value="GIY-YIG endonuclease"/>
    <property type="match status" value="1"/>
</dbReference>
<dbReference type="SUPFAM" id="SSF82771">
    <property type="entry name" value="GIY-YIG endonuclease"/>
    <property type="match status" value="1"/>
</dbReference>
<sequence>MKYVYILESLSDPDRHYVGLTDDLRDRLEKHNNGVVSSTARHRPWRIQTYLAFSDTQRAIEFEKYLKSGSGRAFAKKRL</sequence>
<proteinExistence type="predicted"/>
<dbReference type="AlphaFoldDB" id="A0A371R898"/>
<comment type="caution">
    <text evidence="2">The sequence shown here is derived from an EMBL/GenBank/DDBJ whole genome shotgun (WGS) entry which is preliminary data.</text>
</comment>
<gene>
    <name evidence="2" type="ORF">DX908_15535</name>
</gene>
<evidence type="ECO:0000313" key="2">
    <source>
        <dbReference type="EMBL" id="RFB01681.1"/>
    </source>
</evidence>
<evidence type="ECO:0000313" key="3">
    <source>
        <dbReference type="Proteomes" id="UP000264589"/>
    </source>
</evidence>
<keyword evidence="3" id="KW-1185">Reference proteome</keyword>
<dbReference type="EMBL" id="QUQO01000002">
    <property type="protein sequence ID" value="RFB01681.1"/>
    <property type="molecule type" value="Genomic_DNA"/>
</dbReference>
<dbReference type="InterPro" id="IPR000305">
    <property type="entry name" value="GIY-YIG_endonuc"/>
</dbReference>